<dbReference type="InterPro" id="IPR032710">
    <property type="entry name" value="NTF2-like_dom_sf"/>
</dbReference>
<dbReference type="NCBIfam" id="TIGR02937">
    <property type="entry name" value="sigma70-ECF"/>
    <property type="match status" value="1"/>
</dbReference>
<comment type="subunit">
    <text evidence="1">Interacts transiently with the RNA polymerase catalytic core formed by RpoA, RpoB, RpoC and RpoZ (2 alpha, 1 beta, 1 beta' and 1 omega subunit) to form the RNA polymerase holoenzyme that can initiate transcription.</text>
</comment>
<dbReference type="GO" id="GO:0003677">
    <property type="term" value="F:DNA binding"/>
    <property type="evidence" value="ECO:0007669"/>
    <property type="project" value="InterPro"/>
</dbReference>
<dbReference type="Gene3D" id="1.10.1740.10">
    <property type="match status" value="1"/>
</dbReference>
<protein>
    <submittedName>
        <fullName evidence="4">Sigma-70 family RNA polymerase sigma factor</fullName>
    </submittedName>
</protein>
<organism evidence="4 5">
    <name type="scientific">Paenibacillus psychroresistens</name>
    <dbReference type="NCBI Taxonomy" id="1778678"/>
    <lineage>
        <taxon>Bacteria</taxon>
        <taxon>Bacillati</taxon>
        <taxon>Bacillota</taxon>
        <taxon>Bacilli</taxon>
        <taxon>Bacillales</taxon>
        <taxon>Paenibacillaceae</taxon>
        <taxon>Paenibacillus</taxon>
    </lineage>
</organism>
<dbReference type="NCBIfam" id="NF007214">
    <property type="entry name" value="PRK09636.1"/>
    <property type="match status" value="1"/>
</dbReference>
<dbReference type="GO" id="GO:0016987">
    <property type="term" value="F:sigma factor activity"/>
    <property type="evidence" value="ECO:0007669"/>
    <property type="project" value="InterPro"/>
</dbReference>
<gene>
    <name evidence="4" type="ORF">EHS13_23305</name>
</gene>
<dbReference type="Proteomes" id="UP000426246">
    <property type="component" value="Chromosome"/>
</dbReference>
<dbReference type="GO" id="GO:0006352">
    <property type="term" value="P:DNA-templated transcription initiation"/>
    <property type="evidence" value="ECO:0007669"/>
    <property type="project" value="InterPro"/>
</dbReference>
<proteinExistence type="predicted"/>
<dbReference type="Pfam" id="PF08281">
    <property type="entry name" value="Sigma70_r4_2"/>
    <property type="match status" value="1"/>
</dbReference>
<dbReference type="SUPFAM" id="SSF88659">
    <property type="entry name" value="Sigma3 and sigma4 domains of RNA polymerase sigma factors"/>
    <property type="match status" value="1"/>
</dbReference>
<evidence type="ECO:0000313" key="4">
    <source>
        <dbReference type="EMBL" id="QGQ97606.1"/>
    </source>
</evidence>
<dbReference type="RefSeq" id="WP_155702707.1">
    <property type="nucleotide sequence ID" value="NZ_CP034235.1"/>
</dbReference>
<reference evidence="5" key="1">
    <citation type="submission" date="2018-11" db="EMBL/GenBank/DDBJ databases">
        <title>Complete genome sequence of Paenibacillus sp. ML311-T8.</title>
        <authorList>
            <person name="Nam Y.-D."/>
            <person name="Kang J."/>
            <person name="Chung W.-H."/>
            <person name="Park Y.S."/>
        </authorList>
    </citation>
    <scope>NUCLEOTIDE SEQUENCE [LARGE SCALE GENOMIC DNA]</scope>
    <source>
        <strain evidence="5">ML311-T8</strain>
    </source>
</reference>
<dbReference type="PANTHER" id="PTHR30173:SF36">
    <property type="entry name" value="ECF RNA POLYMERASE SIGMA FACTOR SIGJ"/>
    <property type="match status" value="1"/>
</dbReference>
<dbReference type="InterPro" id="IPR052704">
    <property type="entry name" value="ECF_Sigma-70_Domain"/>
</dbReference>
<accession>A0A6B8RQD9</accession>
<dbReference type="OrthoDB" id="3211555at2"/>
<dbReference type="SUPFAM" id="SSF54427">
    <property type="entry name" value="NTF2-like"/>
    <property type="match status" value="1"/>
</dbReference>
<dbReference type="InterPro" id="IPR036388">
    <property type="entry name" value="WH-like_DNA-bd_sf"/>
</dbReference>
<dbReference type="InterPro" id="IPR013324">
    <property type="entry name" value="RNA_pol_sigma_r3/r4-like"/>
</dbReference>
<feature type="domain" description="RNA polymerase sigma factor 70 region 4 type 2" evidence="3">
    <location>
        <begin position="104"/>
        <end position="154"/>
    </location>
</feature>
<evidence type="ECO:0000259" key="3">
    <source>
        <dbReference type="Pfam" id="PF08281"/>
    </source>
</evidence>
<evidence type="ECO:0000259" key="2">
    <source>
        <dbReference type="Pfam" id="PF04542"/>
    </source>
</evidence>
<dbReference type="InterPro" id="IPR013325">
    <property type="entry name" value="RNA_pol_sigma_r2"/>
</dbReference>
<sequence>MQELYKQYKRLLFKLAYQLTGSVSDAEDVVQDVFLKVYDVPPERLAEPKAYLCKMVTNRCHDLHKSARNRREQYYGEWLPEPLLGSFDDSMDSVVRGDTLSYAMLVLLERLSPTERMVFVLREALGFEYHEIAELIEKSDANCRKLFSRARAKMGITPDELISPESANHEWVHGFLIALEQGNLNQIVSMLDQDVVSVSDGGGKAVAAVDPIETKDLVAQFLLGLVLKLSAVEGDTVIEIGEINGQPGLILRSSKGIHTVGMLHVEGNLVRNIYFIRNPDKLKHVGR</sequence>
<dbReference type="PANTHER" id="PTHR30173">
    <property type="entry name" value="SIGMA 19 FACTOR"/>
    <property type="match status" value="1"/>
</dbReference>
<dbReference type="EMBL" id="CP034235">
    <property type="protein sequence ID" value="QGQ97606.1"/>
    <property type="molecule type" value="Genomic_DNA"/>
</dbReference>
<dbReference type="Gene3D" id="1.10.10.10">
    <property type="entry name" value="Winged helix-like DNA-binding domain superfamily/Winged helix DNA-binding domain"/>
    <property type="match status" value="1"/>
</dbReference>
<dbReference type="Pfam" id="PF04542">
    <property type="entry name" value="Sigma70_r2"/>
    <property type="match status" value="1"/>
</dbReference>
<dbReference type="AlphaFoldDB" id="A0A6B8RQD9"/>
<keyword evidence="5" id="KW-1185">Reference proteome</keyword>
<dbReference type="KEGG" id="ppsc:EHS13_23305"/>
<dbReference type="InterPro" id="IPR013249">
    <property type="entry name" value="RNA_pol_sigma70_r4_t2"/>
</dbReference>
<dbReference type="InterPro" id="IPR014284">
    <property type="entry name" value="RNA_pol_sigma-70_dom"/>
</dbReference>
<dbReference type="InterPro" id="IPR007627">
    <property type="entry name" value="RNA_pol_sigma70_r2"/>
</dbReference>
<dbReference type="SUPFAM" id="SSF88946">
    <property type="entry name" value="Sigma2 domain of RNA polymerase sigma factors"/>
    <property type="match status" value="1"/>
</dbReference>
<name>A0A6B8RQD9_9BACL</name>
<evidence type="ECO:0000256" key="1">
    <source>
        <dbReference type="ARBA" id="ARBA00011344"/>
    </source>
</evidence>
<feature type="domain" description="RNA polymerase sigma-70 region 2" evidence="2">
    <location>
        <begin position="4"/>
        <end position="68"/>
    </location>
</feature>
<evidence type="ECO:0000313" key="5">
    <source>
        <dbReference type="Proteomes" id="UP000426246"/>
    </source>
</evidence>